<proteinExistence type="predicted"/>
<feature type="transmembrane region" description="Helical" evidence="1">
    <location>
        <begin position="111"/>
        <end position="132"/>
    </location>
</feature>
<evidence type="ECO:0000313" key="3">
    <source>
        <dbReference type="EMBL" id="BAL57727.1"/>
    </source>
</evidence>
<feature type="chain" id="PRO_5003598418" evidence="2">
    <location>
        <begin position="20"/>
        <end position="166"/>
    </location>
</feature>
<dbReference type="AlphaFoldDB" id="H5SNJ1"/>
<dbReference type="EMBL" id="AP011783">
    <property type="protein sequence ID" value="BAL57727.1"/>
    <property type="molecule type" value="Genomic_DNA"/>
</dbReference>
<feature type="transmembrane region" description="Helical" evidence="1">
    <location>
        <begin position="32"/>
        <end position="63"/>
    </location>
</feature>
<sequence>MMKACMGMLILLTAINAVAVQAQEPEKQPQDFIVLELAIGTLGAIGTPIAAFGTISIVCYLETIERCSTNRAKQLALIPLSAAFVAGPGLGAALGVWWVGSKLGVQGNVTMAFVGGLLGEALAILTMPIVLAGITNLDSSNISWLEMLGGSIYLAWFFIAPAAGAT</sequence>
<gene>
    <name evidence="3" type="ORF">HGMM_F52D02C06</name>
</gene>
<keyword evidence="1" id="KW-1133">Transmembrane helix</keyword>
<name>H5SNJ1_9BACT</name>
<keyword evidence="2" id="KW-0732">Signal</keyword>
<reference evidence="3" key="2">
    <citation type="journal article" date="2012" name="PLoS ONE">
        <title>A Deeply Branching Thermophilic Bacterium with an Ancient Acetyl-CoA Pathway Dominates a Subsurface Ecosystem.</title>
        <authorList>
            <person name="Takami H."/>
            <person name="Noguchi H."/>
            <person name="Takaki Y."/>
            <person name="Uchiyama I."/>
            <person name="Toyoda A."/>
            <person name="Nishi S."/>
            <person name="Chee G.-J."/>
            <person name="Arai W."/>
            <person name="Nunoura T."/>
            <person name="Itoh T."/>
            <person name="Hattori M."/>
            <person name="Takai K."/>
        </authorList>
    </citation>
    <scope>NUCLEOTIDE SEQUENCE</scope>
</reference>
<keyword evidence="1" id="KW-0472">Membrane</keyword>
<evidence type="ECO:0000256" key="2">
    <source>
        <dbReference type="SAM" id="SignalP"/>
    </source>
</evidence>
<protein>
    <submittedName>
        <fullName evidence="3">Uncharacterized protein</fullName>
    </submittedName>
</protein>
<organism evidence="3">
    <name type="scientific">uncultured Acetothermia bacterium</name>
    <dbReference type="NCBI Taxonomy" id="236499"/>
    <lineage>
        <taxon>Bacteria</taxon>
        <taxon>Candidatus Bipolaricaulota</taxon>
        <taxon>environmental samples</taxon>
    </lineage>
</organism>
<evidence type="ECO:0000256" key="1">
    <source>
        <dbReference type="SAM" id="Phobius"/>
    </source>
</evidence>
<reference evidence="3" key="1">
    <citation type="journal article" date="2005" name="Environ. Microbiol.">
        <title>Genetic and functional properties of uncultivated thermophilic crenarchaeotes from a subsurface gold mine as revealed by analysis of genome fragments.</title>
        <authorList>
            <person name="Nunoura T."/>
            <person name="Hirayama H."/>
            <person name="Takami H."/>
            <person name="Oida H."/>
            <person name="Nishi S."/>
            <person name="Shimamura S."/>
            <person name="Suzuki Y."/>
            <person name="Inagaki F."/>
            <person name="Takai K."/>
            <person name="Nealson K.H."/>
            <person name="Horikoshi K."/>
        </authorList>
    </citation>
    <scope>NUCLEOTIDE SEQUENCE</scope>
</reference>
<accession>H5SNJ1</accession>
<keyword evidence="1" id="KW-0812">Transmembrane</keyword>
<feature type="signal peptide" evidence="2">
    <location>
        <begin position="1"/>
        <end position="19"/>
    </location>
</feature>
<feature type="transmembrane region" description="Helical" evidence="1">
    <location>
        <begin position="144"/>
        <end position="163"/>
    </location>
</feature>
<feature type="transmembrane region" description="Helical" evidence="1">
    <location>
        <begin position="75"/>
        <end position="99"/>
    </location>
</feature>